<protein>
    <recommendedName>
        <fullName evidence="6 12">1-(5-phosphoribosyl)-5-[(5-phosphoribosylamino)methylideneamino] imidazole-4-carboxamide isomerase</fullName>
        <ecNumber evidence="5 12">5.3.1.16</ecNumber>
    </recommendedName>
    <alternativeName>
        <fullName evidence="11 12">Phosphoribosylformimino-5-aminoimidazole carboxamide ribotide isomerase</fullName>
    </alternativeName>
</protein>
<dbReference type="GO" id="GO:0005737">
    <property type="term" value="C:cytoplasm"/>
    <property type="evidence" value="ECO:0007669"/>
    <property type="project" value="UniProtKB-SubCell"/>
</dbReference>
<gene>
    <name evidence="12 15" type="primary">hisA</name>
    <name evidence="15" type="ORF">ABWT76_004009</name>
</gene>
<proteinExistence type="inferred from homology"/>
<evidence type="ECO:0000256" key="9">
    <source>
        <dbReference type="ARBA" id="ARBA00023102"/>
    </source>
</evidence>
<sequence>MEVIPAIDLLGGHCVRLYQGDYQQSETFNEDPVTVAKQWMNQGATRLHLVDLDGAKAGEQLNLKAIEAIVKAISPIPVQVGGGLRSYAAVSNLLGLGVQRAILGTVAVENPDLVGQLCQEFLGQIAVGIDARNGKVATRGWLETSEIMATDLAKRMEELGVATIIYTDIHRDGTLKGPNIPALREMAEHIDIPIVASGGVSSLTDLLSLLSLEPMGVNSVIVGRALYTGDVSLKEAIQAVGSGRIQDIPPDFGTSALA</sequence>
<evidence type="ECO:0000256" key="6">
    <source>
        <dbReference type="ARBA" id="ARBA00018464"/>
    </source>
</evidence>
<keyword evidence="9 12" id="KW-0368">Histidine biosynthesis</keyword>
<dbReference type="GO" id="GO:0003949">
    <property type="term" value="F:1-(5-phosphoribosyl)-5-[(5-phosphoribosylamino)methylideneamino]imidazole-4-carboxamide isomerase activity"/>
    <property type="evidence" value="ECO:0007669"/>
    <property type="project" value="UniProtKB-UniRule"/>
</dbReference>
<comment type="catalytic activity">
    <reaction evidence="1 12 14">
        <text>1-(5-phospho-beta-D-ribosyl)-5-[(5-phospho-beta-D-ribosylamino)methylideneamino]imidazole-4-carboxamide = 5-[(5-phospho-1-deoxy-D-ribulos-1-ylimino)methylamino]-1-(5-phospho-beta-D-ribosyl)imidazole-4-carboxamide</text>
        <dbReference type="Rhea" id="RHEA:15469"/>
        <dbReference type="ChEBI" id="CHEBI:58435"/>
        <dbReference type="ChEBI" id="CHEBI:58525"/>
        <dbReference type="EC" id="5.3.1.16"/>
    </reaction>
</comment>
<dbReference type="GO" id="GO:0000105">
    <property type="term" value="P:L-histidine biosynthetic process"/>
    <property type="evidence" value="ECO:0007669"/>
    <property type="project" value="UniProtKB-UniRule"/>
</dbReference>
<name>A0AAU8JB04_9CYAN</name>
<dbReference type="FunFam" id="3.20.20.70:FF:000009">
    <property type="entry name" value="1-(5-phosphoribosyl)-5-[(5-phosphoribosylamino)methylideneamino] imidazole-4-carboxamide isomerase"/>
    <property type="match status" value="1"/>
</dbReference>
<feature type="active site" description="Proton donor" evidence="12">
    <location>
        <position position="130"/>
    </location>
</feature>
<dbReference type="NCBIfam" id="NF010112">
    <property type="entry name" value="PRK13585.1"/>
    <property type="match status" value="1"/>
</dbReference>
<comment type="subcellular location">
    <subcellularLocation>
        <location evidence="2 12 14">Cytoplasm</location>
    </subcellularLocation>
</comment>
<dbReference type="Pfam" id="PF00977">
    <property type="entry name" value="His_biosynth"/>
    <property type="match status" value="1"/>
</dbReference>
<evidence type="ECO:0000256" key="1">
    <source>
        <dbReference type="ARBA" id="ARBA00000901"/>
    </source>
</evidence>
<accession>A0AAU8JB04</accession>
<dbReference type="InterPro" id="IPR013785">
    <property type="entry name" value="Aldolase_TIM"/>
</dbReference>
<comment type="similarity">
    <text evidence="4 12 13">Belongs to the HisA/HisF family.</text>
</comment>
<keyword evidence="7 12" id="KW-0963">Cytoplasm</keyword>
<dbReference type="AlphaFoldDB" id="A0AAU8JB04"/>
<evidence type="ECO:0000256" key="5">
    <source>
        <dbReference type="ARBA" id="ARBA00012550"/>
    </source>
</evidence>
<evidence type="ECO:0000256" key="3">
    <source>
        <dbReference type="ARBA" id="ARBA00005133"/>
    </source>
</evidence>
<keyword evidence="8 12" id="KW-0028">Amino-acid biosynthesis</keyword>
<feature type="active site" description="Proton acceptor" evidence="12">
    <location>
        <position position="8"/>
    </location>
</feature>
<dbReference type="InterPro" id="IPR023016">
    <property type="entry name" value="HisA/PriA"/>
</dbReference>
<dbReference type="InterPro" id="IPR006063">
    <property type="entry name" value="HisA_bact_arch"/>
</dbReference>
<dbReference type="EMBL" id="CP159837">
    <property type="protein sequence ID" value="XCM35336.1"/>
    <property type="molecule type" value="Genomic_DNA"/>
</dbReference>
<dbReference type="InterPro" id="IPR011060">
    <property type="entry name" value="RibuloseP-bd_barrel"/>
</dbReference>
<evidence type="ECO:0000256" key="14">
    <source>
        <dbReference type="RuleBase" id="RU003658"/>
    </source>
</evidence>
<dbReference type="Gene3D" id="3.20.20.70">
    <property type="entry name" value="Aldolase class I"/>
    <property type="match status" value="1"/>
</dbReference>
<evidence type="ECO:0000256" key="11">
    <source>
        <dbReference type="ARBA" id="ARBA00030547"/>
    </source>
</evidence>
<dbReference type="SUPFAM" id="SSF51366">
    <property type="entry name" value="Ribulose-phoshate binding barrel"/>
    <property type="match status" value="1"/>
</dbReference>
<dbReference type="EC" id="5.3.1.16" evidence="5 12"/>
<evidence type="ECO:0000313" key="15">
    <source>
        <dbReference type="EMBL" id="XCM35336.1"/>
    </source>
</evidence>
<dbReference type="CDD" id="cd04732">
    <property type="entry name" value="HisA"/>
    <property type="match status" value="1"/>
</dbReference>
<dbReference type="NCBIfam" id="TIGR00007">
    <property type="entry name" value="1-(5-phosphoribosyl)-5-[(5-phosphoribosylamino)methylideneamino]imidazole-4-carboxamide isomerase"/>
    <property type="match status" value="1"/>
</dbReference>
<evidence type="ECO:0000256" key="4">
    <source>
        <dbReference type="ARBA" id="ARBA00009667"/>
    </source>
</evidence>
<evidence type="ECO:0000256" key="7">
    <source>
        <dbReference type="ARBA" id="ARBA00022490"/>
    </source>
</evidence>
<evidence type="ECO:0000256" key="8">
    <source>
        <dbReference type="ARBA" id="ARBA00022605"/>
    </source>
</evidence>
<evidence type="ECO:0000256" key="12">
    <source>
        <dbReference type="HAMAP-Rule" id="MF_01014"/>
    </source>
</evidence>
<comment type="pathway">
    <text evidence="3 12 14">Amino-acid biosynthesis; L-histidine biosynthesis; L-histidine from 5-phospho-alpha-D-ribose 1-diphosphate: step 4/9.</text>
</comment>
<dbReference type="InterPro" id="IPR006062">
    <property type="entry name" value="His_biosynth"/>
</dbReference>
<dbReference type="InterPro" id="IPR044524">
    <property type="entry name" value="Isoase_HisA-like"/>
</dbReference>
<dbReference type="PANTHER" id="PTHR43090">
    <property type="entry name" value="1-(5-PHOSPHORIBOSYL)-5-[(5-PHOSPHORIBOSYLAMINO)METHYLIDENEAMINO] IMIDAZOLE-4-CARBOXAMIDE ISOMERASE"/>
    <property type="match status" value="1"/>
</dbReference>
<dbReference type="RefSeq" id="WP_054465246.1">
    <property type="nucleotide sequence ID" value="NZ_CP159837.1"/>
</dbReference>
<organism evidence="15">
    <name type="scientific">Planktothricoides raciborskii GIHE-MW2</name>
    <dbReference type="NCBI Taxonomy" id="2792601"/>
    <lineage>
        <taxon>Bacteria</taxon>
        <taxon>Bacillati</taxon>
        <taxon>Cyanobacteriota</taxon>
        <taxon>Cyanophyceae</taxon>
        <taxon>Oscillatoriophycideae</taxon>
        <taxon>Oscillatoriales</taxon>
        <taxon>Oscillatoriaceae</taxon>
        <taxon>Planktothricoides</taxon>
    </lineage>
</organism>
<dbReference type="HAMAP" id="MF_01014">
    <property type="entry name" value="HisA"/>
    <property type="match status" value="1"/>
</dbReference>
<dbReference type="PANTHER" id="PTHR43090:SF2">
    <property type="entry name" value="1-(5-PHOSPHORIBOSYL)-5-[(5-PHOSPHORIBOSYLAMINO)METHYLIDENEAMINO] IMIDAZOLE-4-CARBOXAMIDE ISOMERASE"/>
    <property type="match status" value="1"/>
</dbReference>
<evidence type="ECO:0000256" key="10">
    <source>
        <dbReference type="ARBA" id="ARBA00023235"/>
    </source>
</evidence>
<dbReference type="GO" id="GO:0000162">
    <property type="term" value="P:L-tryptophan biosynthetic process"/>
    <property type="evidence" value="ECO:0007669"/>
    <property type="project" value="TreeGrafter"/>
</dbReference>
<keyword evidence="10 12" id="KW-0413">Isomerase</keyword>
<evidence type="ECO:0000256" key="2">
    <source>
        <dbReference type="ARBA" id="ARBA00004496"/>
    </source>
</evidence>
<reference evidence="15" key="1">
    <citation type="submission" date="2024-07" db="EMBL/GenBank/DDBJ databases">
        <authorList>
            <person name="Kim Y.J."/>
            <person name="Jeong J.Y."/>
        </authorList>
    </citation>
    <scope>NUCLEOTIDE SEQUENCE</scope>
    <source>
        <strain evidence="15">GIHE-MW2</strain>
    </source>
</reference>
<evidence type="ECO:0000256" key="13">
    <source>
        <dbReference type="RuleBase" id="RU003657"/>
    </source>
</evidence>